<proteinExistence type="predicted"/>
<dbReference type="InterPro" id="IPR036188">
    <property type="entry name" value="FAD/NAD-bd_sf"/>
</dbReference>
<dbReference type="EMBL" id="JBHUEQ010000016">
    <property type="protein sequence ID" value="MFD1745769.1"/>
    <property type="molecule type" value="Genomic_DNA"/>
</dbReference>
<keyword evidence="2" id="KW-1185">Reference proteome</keyword>
<dbReference type="Proteomes" id="UP001597322">
    <property type="component" value="Unassembled WGS sequence"/>
</dbReference>
<gene>
    <name evidence="1" type="ORF">ACFSE1_09880</name>
</gene>
<dbReference type="Pfam" id="PF13450">
    <property type="entry name" value="NAD_binding_8"/>
    <property type="match status" value="1"/>
</dbReference>
<evidence type="ECO:0000313" key="1">
    <source>
        <dbReference type="EMBL" id="MFD1745769.1"/>
    </source>
</evidence>
<accession>A0ABW4M479</accession>
<dbReference type="Gene3D" id="3.50.50.60">
    <property type="entry name" value="FAD/NAD(P)-binding domain"/>
    <property type="match status" value="1"/>
</dbReference>
<dbReference type="PANTHER" id="PTHR16128:SF5">
    <property type="entry name" value="FAD_NAD(P)-BINDING OXIDOREDUCTASE FAMILY PROTEIN"/>
    <property type="match status" value="1"/>
</dbReference>
<dbReference type="Gene3D" id="3.90.660.10">
    <property type="match status" value="1"/>
</dbReference>
<protein>
    <submittedName>
        <fullName evidence="1">NAD(P)/FAD-dependent oxidoreductase</fullName>
    </submittedName>
</protein>
<reference evidence="2" key="1">
    <citation type="journal article" date="2019" name="Int. J. Syst. Evol. Microbiol.">
        <title>The Global Catalogue of Microorganisms (GCM) 10K type strain sequencing project: providing services to taxonomists for standard genome sequencing and annotation.</title>
        <authorList>
            <consortium name="The Broad Institute Genomics Platform"/>
            <consortium name="The Broad Institute Genome Sequencing Center for Infectious Disease"/>
            <person name="Wu L."/>
            <person name="Ma J."/>
        </authorList>
    </citation>
    <scope>NUCLEOTIDE SEQUENCE [LARGE SCALE GENOMIC DNA]</scope>
    <source>
        <strain evidence="2">CG52</strain>
    </source>
</reference>
<evidence type="ECO:0000313" key="2">
    <source>
        <dbReference type="Proteomes" id="UP001597322"/>
    </source>
</evidence>
<organism evidence="1 2">
    <name type="scientific">Rhizobium helianthi</name>
    <dbReference type="NCBI Taxonomy" id="1132695"/>
    <lineage>
        <taxon>Bacteria</taxon>
        <taxon>Pseudomonadati</taxon>
        <taxon>Pseudomonadota</taxon>
        <taxon>Alphaproteobacteria</taxon>
        <taxon>Hyphomicrobiales</taxon>
        <taxon>Rhizobiaceae</taxon>
        <taxon>Rhizobium/Agrobacterium group</taxon>
        <taxon>Rhizobium</taxon>
    </lineage>
</organism>
<name>A0ABW4M479_9HYPH</name>
<comment type="caution">
    <text evidence="1">The sequence shown here is derived from an EMBL/GenBank/DDBJ whole genome shotgun (WGS) entry which is preliminary data.</text>
</comment>
<dbReference type="PANTHER" id="PTHR16128">
    <property type="entry name" value="FAD/NAD(P)-BINDING OXIDOREDUCTASE FAMILY PROTEIN"/>
    <property type="match status" value="1"/>
</dbReference>
<sequence>MMKPEIAIIGAGLAGVALATRLAPHAEITLVEKSRGLGGRMATRRGESAGFDHGAQYFTIRHPAFHDFLEPAMERGVVEVWDAPLHRLNAAAKLEKLEDRSPRFVANPGMNALVRFFAEPHKPRLNTKIVGVEGKPGHWGLRTEDDQRLGPFAWIVSTAPAPQTADLLPLAPDDAAAVRSVEMHGCFTLMIALGEASSLPFSAAQVEHPVIGWIGANHSKPERASTPALVVHARNDWSQEHLEAPLPWVEAQMMQALATLLPDLADLIAATPVLHRWKYASTATPLGSPFLLDPNRHLAACGDWCIGNRVEAAFQSADALAASLLTQLEIEP</sequence>
<dbReference type="SUPFAM" id="SSF51905">
    <property type="entry name" value="FAD/NAD(P)-binding domain"/>
    <property type="match status" value="1"/>
</dbReference>
<dbReference type="RefSeq" id="WP_377400091.1">
    <property type="nucleotide sequence ID" value="NZ_JBHUEQ010000016.1"/>
</dbReference>